<organism evidence="7">
    <name type="scientific">Leptolyngbya boryana CZ1</name>
    <dbReference type="NCBI Taxonomy" id="3060204"/>
    <lineage>
        <taxon>Bacteria</taxon>
        <taxon>Bacillati</taxon>
        <taxon>Cyanobacteriota</taxon>
        <taxon>Cyanophyceae</taxon>
        <taxon>Leptolyngbyales</taxon>
        <taxon>Leptolyngbyaceae</taxon>
        <taxon>Leptolyngbya group</taxon>
        <taxon>Leptolyngbya</taxon>
    </lineage>
</organism>
<dbReference type="InterPro" id="IPR025269">
    <property type="entry name" value="SAM-like_dom"/>
</dbReference>
<dbReference type="InterPro" id="IPR022000">
    <property type="entry name" value="Min27-like_integrase_DNA_bind"/>
</dbReference>
<feature type="domain" description="Core-binding (CB)" evidence="6">
    <location>
        <begin position="72"/>
        <end position="152"/>
    </location>
</feature>
<dbReference type="Gene3D" id="1.10.443.10">
    <property type="entry name" value="Intergrase catalytic core"/>
    <property type="match status" value="1"/>
</dbReference>
<name>A0AA97ANU6_LEPBY</name>
<dbReference type="Pfam" id="PF13102">
    <property type="entry name" value="Phage_int_SAM_5"/>
    <property type="match status" value="1"/>
</dbReference>
<evidence type="ECO:0000256" key="1">
    <source>
        <dbReference type="ARBA" id="ARBA00008857"/>
    </source>
</evidence>
<dbReference type="PANTHER" id="PTHR30349:SF41">
    <property type="entry name" value="INTEGRASE_RECOMBINASE PROTEIN MJ0367-RELATED"/>
    <property type="match status" value="1"/>
</dbReference>
<dbReference type="RefSeq" id="WP_316426919.1">
    <property type="nucleotide sequence ID" value="NZ_CP130144.1"/>
</dbReference>
<keyword evidence="3" id="KW-0233">DNA recombination</keyword>
<evidence type="ECO:0000259" key="5">
    <source>
        <dbReference type="PROSITE" id="PS51898"/>
    </source>
</evidence>
<dbReference type="PROSITE" id="PS51900">
    <property type="entry name" value="CB"/>
    <property type="match status" value="1"/>
</dbReference>
<dbReference type="PROSITE" id="PS51898">
    <property type="entry name" value="TYR_RECOMBINASE"/>
    <property type="match status" value="1"/>
</dbReference>
<dbReference type="Gene3D" id="1.10.150.130">
    <property type="match status" value="1"/>
</dbReference>
<dbReference type="PANTHER" id="PTHR30349">
    <property type="entry name" value="PHAGE INTEGRASE-RELATED"/>
    <property type="match status" value="1"/>
</dbReference>
<reference evidence="7" key="2">
    <citation type="submission" date="2023-07" db="EMBL/GenBank/DDBJ databases">
        <authorList>
            <person name="Bai X.-H."/>
            <person name="Wang H.-H."/>
            <person name="Wang J."/>
            <person name="Ma M.-Y."/>
            <person name="Hu H.-H."/>
            <person name="Song Z.-L."/>
            <person name="Ma H.-G."/>
            <person name="Fan Y."/>
            <person name="Du C.-Y."/>
            <person name="Xu J.-C."/>
        </authorList>
    </citation>
    <scope>NUCLEOTIDE SEQUENCE</scope>
    <source>
        <strain evidence="7">CZ1</strain>
    </source>
</reference>
<sequence length="378" mass="43824">MPVITEELRGNLRLRWTHEGKRYCLSLGLKDNPTNRAQAQMRASVIDRDIEYGMFDPTLFKYRSEKHGNTPIKVYELFEKYIESKRSKIAKQSLDKHYGTLSNLKAHFRERYAGNLTEADCEKFREWLAERLAPITLKQYLSSIKSAWEWAIARKMIGDNPWVDVVKRVPRGTVKKPQPFTVQEVQRIIQHFRTHPEYSYYADYAEFLLCTGCRIEEAIALTWDDVTDDCSQIWFGKAYNRGDLRQLKAGKAGFVPLSKSLQQMLRRRRPIDVDPSALVFPTPRKGSYMDNANFRQRAWTTVLKELKIPYRKPNTSRHTLISYWLSQGEDPATVAKYTRTSLKMIFEHYGHYIPSKTTLPEILGDILPPGTDGSGSGM</sequence>
<dbReference type="SUPFAM" id="SSF56349">
    <property type="entry name" value="DNA breaking-rejoining enzymes"/>
    <property type="match status" value="1"/>
</dbReference>
<evidence type="ECO:0000256" key="4">
    <source>
        <dbReference type="PROSITE-ProRule" id="PRU01248"/>
    </source>
</evidence>
<dbReference type="Pfam" id="PF00589">
    <property type="entry name" value="Phage_integrase"/>
    <property type="match status" value="1"/>
</dbReference>
<evidence type="ECO:0000313" key="7">
    <source>
        <dbReference type="EMBL" id="WNZ45187.1"/>
    </source>
</evidence>
<keyword evidence="2 4" id="KW-0238">DNA-binding</keyword>
<dbReference type="AlphaFoldDB" id="A0AA97ANU6"/>
<dbReference type="InterPro" id="IPR002104">
    <property type="entry name" value="Integrase_catalytic"/>
</dbReference>
<gene>
    <name evidence="7" type="ORF">Q2T42_25710</name>
</gene>
<feature type="domain" description="Tyr recombinase" evidence="5">
    <location>
        <begin position="175"/>
        <end position="364"/>
    </location>
</feature>
<accession>A0AA97ANU6</accession>
<evidence type="ECO:0000256" key="3">
    <source>
        <dbReference type="ARBA" id="ARBA00023172"/>
    </source>
</evidence>
<proteinExistence type="inferred from homology"/>
<evidence type="ECO:0000259" key="6">
    <source>
        <dbReference type="PROSITE" id="PS51900"/>
    </source>
</evidence>
<dbReference type="EMBL" id="CP130144">
    <property type="protein sequence ID" value="WNZ45187.1"/>
    <property type="molecule type" value="Genomic_DNA"/>
</dbReference>
<dbReference type="InterPro" id="IPR044068">
    <property type="entry name" value="CB"/>
</dbReference>
<dbReference type="GO" id="GO:0015074">
    <property type="term" value="P:DNA integration"/>
    <property type="evidence" value="ECO:0007669"/>
    <property type="project" value="InterPro"/>
</dbReference>
<evidence type="ECO:0000256" key="2">
    <source>
        <dbReference type="ARBA" id="ARBA00023125"/>
    </source>
</evidence>
<dbReference type="Pfam" id="PF12167">
    <property type="entry name" value="Arm-DNA-bind_2"/>
    <property type="match status" value="1"/>
</dbReference>
<dbReference type="GO" id="GO:0006310">
    <property type="term" value="P:DNA recombination"/>
    <property type="evidence" value="ECO:0007669"/>
    <property type="project" value="UniProtKB-KW"/>
</dbReference>
<reference evidence="7" key="1">
    <citation type="journal article" date="2023" name="Plants (Basel)">
        <title>Genomic Analysis of Leptolyngbya boryana CZ1 Reveals Efficient Carbon Fixation Modules.</title>
        <authorList>
            <person name="Bai X."/>
            <person name="Wang H."/>
            <person name="Cheng W."/>
            <person name="Wang J."/>
            <person name="Ma M."/>
            <person name="Hu H."/>
            <person name="Song Z."/>
            <person name="Ma H."/>
            <person name="Fan Y."/>
            <person name="Du C."/>
            <person name="Xu J."/>
        </authorList>
    </citation>
    <scope>NUCLEOTIDE SEQUENCE</scope>
    <source>
        <strain evidence="7">CZ1</strain>
    </source>
</reference>
<comment type="similarity">
    <text evidence="1">Belongs to the 'phage' integrase family.</text>
</comment>
<dbReference type="GO" id="GO:0003677">
    <property type="term" value="F:DNA binding"/>
    <property type="evidence" value="ECO:0007669"/>
    <property type="project" value="UniProtKB-UniRule"/>
</dbReference>
<dbReference type="InterPro" id="IPR010998">
    <property type="entry name" value="Integrase_recombinase_N"/>
</dbReference>
<protein>
    <submittedName>
        <fullName evidence="7">Tyrosine-type recombinase/integrase</fullName>
    </submittedName>
</protein>
<dbReference type="InterPro" id="IPR011010">
    <property type="entry name" value="DNA_brk_join_enz"/>
</dbReference>
<dbReference type="InterPro" id="IPR013762">
    <property type="entry name" value="Integrase-like_cat_sf"/>
</dbReference>
<dbReference type="InterPro" id="IPR050090">
    <property type="entry name" value="Tyrosine_recombinase_XerCD"/>
</dbReference>